<dbReference type="GO" id="GO:0009401">
    <property type="term" value="P:phosphoenolpyruvate-dependent sugar phosphotransferase system"/>
    <property type="evidence" value="ECO:0007669"/>
    <property type="project" value="TreeGrafter"/>
</dbReference>
<name>A0AAW5EPV5_NOVHA</name>
<accession>A0AAW5EPV5</accession>
<dbReference type="PIRSF" id="PIRSF009264">
    <property type="entry name" value="TagBP_ald_AgaZ"/>
    <property type="match status" value="1"/>
</dbReference>
<evidence type="ECO:0000313" key="3">
    <source>
        <dbReference type="Proteomes" id="UP001202887"/>
    </source>
</evidence>
<dbReference type="PANTHER" id="PTHR32502:SF2">
    <property type="entry name" value="D-TAGATOSE-1,6-BISPHOSPHATE ALDOLASE SUBUNIT KBAZ"/>
    <property type="match status" value="1"/>
</dbReference>
<dbReference type="SUPFAM" id="SSF51569">
    <property type="entry name" value="Aldolase"/>
    <property type="match status" value="1"/>
</dbReference>
<dbReference type="Proteomes" id="UP001202887">
    <property type="component" value="Unassembled WGS sequence"/>
</dbReference>
<dbReference type="RefSeq" id="WP_247066492.1">
    <property type="nucleotide sequence ID" value="NZ_CP094848.1"/>
</dbReference>
<dbReference type="InterPro" id="IPR012062">
    <property type="entry name" value="GatZ/KbaZ-like"/>
</dbReference>
<gene>
    <name evidence="2" type="ORF">K1W68_04560</name>
</gene>
<evidence type="ECO:0000313" key="2">
    <source>
        <dbReference type="EMBL" id="MCJ8353270.1"/>
    </source>
</evidence>
<dbReference type="InterPro" id="IPR050303">
    <property type="entry name" value="GatZ_KbaZ_carbometab"/>
</dbReference>
<dbReference type="AlphaFoldDB" id="A0AAW5EPV5"/>
<dbReference type="Gene3D" id="1.10.400.20">
    <property type="entry name" value="putative tagatose 6-phosphate kinase domain like"/>
    <property type="match status" value="1"/>
</dbReference>
<dbReference type="InterPro" id="IPR013785">
    <property type="entry name" value="Aldolase_TIM"/>
</dbReference>
<dbReference type="PANTHER" id="PTHR32502">
    <property type="entry name" value="N-ACETYLGALACTOSAMINE PERMEASE II COMPONENT-RELATED"/>
    <property type="match status" value="1"/>
</dbReference>
<comment type="caution">
    <text evidence="2">The sequence shown here is derived from an EMBL/GenBank/DDBJ whole genome shotgun (WGS) entry which is preliminary data.</text>
</comment>
<dbReference type="Pfam" id="PF08013">
    <property type="entry name" value="GatZ_KbaZ-like"/>
    <property type="match status" value="1"/>
</dbReference>
<organism evidence="2 3">
    <name type="scientific">Novacetimonas hansenii</name>
    <name type="common">Komagataeibacter hansenii</name>
    <dbReference type="NCBI Taxonomy" id="436"/>
    <lineage>
        <taxon>Bacteria</taxon>
        <taxon>Pseudomonadati</taxon>
        <taxon>Pseudomonadota</taxon>
        <taxon>Alphaproteobacteria</taxon>
        <taxon>Acetobacterales</taxon>
        <taxon>Acetobacteraceae</taxon>
        <taxon>Novacetimonas</taxon>
    </lineage>
</organism>
<dbReference type="EMBL" id="JAIBCX010000008">
    <property type="protein sequence ID" value="MCJ8353270.1"/>
    <property type="molecule type" value="Genomic_DNA"/>
</dbReference>
<comment type="pathway">
    <text evidence="1">Carbohydrate metabolism.</text>
</comment>
<evidence type="ECO:0000256" key="1">
    <source>
        <dbReference type="ARBA" id="ARBA00005007"/>
    </source>
</evidence>
<reference evidence="2" key="2">
    <citation type="submission" date="2022-03" db="EMBL/GenBank/DDBJ databases">
        <authorList>
            <person name="Ryngajllo M."/>
            <person name="Jacek P."/>
            <person name="Kubiak K."/>
        </authorList>
    </citation>
    <scope>NUCLEOTIDE SEQUENCE</scope>
    <source>
        <strain evidence="2">SI1</strain>
    </source>
</reference>
<protein>
    <submittedName>
        <fullName evidence="2">Class II D-tagatose-bisphosphate aldolase, non-catalytic subunit</fullName>
    </submittedName>
</protein>
<dbReference type="GO" id="GO:0005886">
    <property type="term" value="C:plasma membrane"/>
    <property type="evidence" value="ECO:0007669"/>
    <property type="project" value="TreeGrafter"/>
</dbReference>
<proteinExistence type="predicted"/>
<dbReference type="Gene3D" id="3.20.20.70">
    <property type="entry name" value="Aldolase class I"/>
    <property type="match status" value="1"/>
</dbReference>
<dbReference type="GO" id="GO:0005975">
    <property type="term" value="P:carbohydrate metabolic process"/>
    <property type="evidence" value="ECO:0007669"/>
    <property type="project" value="InterPro"/>
</dbReference>
<reference evidence="2" key="1">
    <citation type="journal article" date="2021" name="Polymers (Basel)">
        <title>Highly Stretchable Bacterial Cellulose Produced by Komagataeibacter hansenii SI1.</title>
        <authorList>
            <person name="Cielecka I."/>
            <person name="Ryngajllo M."/>
            <person name="Maniukiewicz W."/>
            <person name="Bielecki S."/>
        </authorList>
    </citation>
    <scope>NUCLEOTIDE SEQUENCE</scope>
    <source>
        <strain evidence="2">SI1</strain>
    </source>
</reference>
<sequence>MTTAAAPLLALAHQAHDSTIPPQARRGMTSVCSAHPLVLEAALSRAAQTGRSVLIEATCNQVNQEGGYTGMTPVAFRDMVWDIAMRVGCDRGLILLGGDHLGPNPWKSLPATEAMERAQAMVRAYAEAGFVKLHLDASMGCRGEAAALSDEIVAERACGLAASAEAARPGQAAYVIGTEVPVPGGVADALDHLKPTAPAAALQTLRIHQDMFTTALGEDVWKRVIALVVQPGVEFGVDNVAFYRRDAARDLIDTLPRMPGLVFEAHSTDYQPAVALRELVEDGFAILKVGPGLTFALREALYALDGIRAALRPDGDRLHDTMDRLMTDRPGYWAGHYAGTDQQVSWLRHYSYSDRIRYYWALPEAREAVENLFSDLRETGMPDPLLSQFLPGLYEQIRTGHIPRDPRQITIEAVKTVLCLYDGAASR</sequence>